<accession>A0ABQ9GZ24</accession>
<evidence type="ECO:0000313" key="1">
    <source>
        <dbReference type="EMBL" id="KAJ8877292.1"/>
    </source>
</evidence>
<evidence type="ECO:0000313" key="2">
    <source>
        <dbReference type="Proteomes" id="UP001159363"/>
    </source>
</evidence>
<reference evidence="1 2" key="1">
    <citation type="submission" date="2023-02" db="EMBL/GenBank/DDBJ databases">
        <title>LHISI_Scaffold_Assembly.</title>
        <authorList>
            <person name="Stuart O.P."/>
            <person name="Cleave R."/>
            <person name="Magrath M.J.L."/>
            <person name="Mikheyev A.S."/>
        </authorList>
    </citation>
    <scope>NUCLEOTIDE SEQUENCE [LARGE SCALE GENOMIC DNA]</scope>
    <source>
        <strain evidence="1">Daus_M_001</strain>
        <tissue evidence="1">Leg muscle</tissue>
    </source>
</reference>
<dbReference type="Proteomes" id="UP001159363">
    <property type="component" value="Chromosome 7"/>
</dbReference>
<name>A0ABQ9GZ24_9NEOP</name>
<keyword evidence="2" id="KW-1185">Reference proteome</keyword>
<dbReference type="EMBL" id="JARBHB010000008">
    <property type="protein sequence ID" value="KAJ8877292.1"/>
    <property type="molecule type" value="Genomic_DNA"/>
</dbReference>
<protein>
    <submittedName>
        <fullName evidence="1">Uncharacterized protein</fullName>
    </submittedName>
</protein>
<proteinExistence type="predicted"/>
<organism evidence="1 2">
    <name type="scientific">Dryococelus australis</name>
    <dbReference type="NCBI Taxonomy" id="614101"/>
    <lineage>
        <taxon>Eukaryota</taxon>
        <taxon>Metazoa</taxon>
        <taxon>Ecdysozoa</taxon>
        <taxon>Arthropoda</taxon>
        <taxon>Hexapoda</taxon>
        <taxon>Insecta</taxon>
        <taxon>Pterygota</taxon>
        <taxon>Neoptera</taxon>
        <taxon>Polyneoptera</taxon>
        <taxon>Phasmatodea</taxon>
        <taxon>Verophasmatodea</taxon>
        <taxon>Anareolatae</taxon>
        <taxon>Phasmatidae</taxon>
        <taxon>Eurycanthinae</taxon>
        <taxon>Dryococelus</taxon>
    </lineage>
</organism>
<comment type="caution">
    <text evidence="1">The sequence shown here is derived from an EMBL/GenBank/DDBJ whole genome shotgun (WGS) entry which is preliminary data.</text>
</comment>
<sequence length="105" mass="11502">MFDENLLTIIAPPNRSYMVRSNASRLLMCHRAVITHYQFTLLQNLCHCRVLGSVADKAEWAVRPPSNNVAAVPDEASASAISLCELIVAKINEIKVFPVPPGASK</sequence>
<gene>
    <name evidence="1" type="ORF">PR048_021746</name>
</gene>